<organism evidence="12 13">
    <name type="scientific">Desulfoscipio gibsoniae DSM 7213</name>
    <dbReference type="NCBI Taxonomy" id="767817"/>
    <lineage>
        <taxon>Bacteria</taxon>
        <taxon>Bacillati</taxon>
        <taxon>Bacillota</taxon>
        <taxon>Clostridia</taxon>
        <taxon>Eubacteriales</taxon>
        <taxon>Desulfallaceae</taxon>
        <taxon>Desulfoscipio</taxon>
    </lineage>
</organism>
<dbReference type="eggNOG" id="COG0161">
    <property type="taxonomic scope" value="Bacteria"/>
</dbReference>
<dbReference type="HAMAP" id="MF_00834">
    <property type="entry name" value="BioA"/>
    <property type="match status" value="1"/>
</dbReference>
<dbReference type="NCBIfam" id="TIGR00508">
    <property type="entry name" value="bioA"/>
    <property type="match status" value="1"/>
</dbReference>
<evidence type="ECO:0000256" key="8">
    <source>
        <dbReference type="ARBA" id="ARBA00022756"/>
    </source>
</evidence>
<dbReference type="Pfam" id="PF00202">
    <property type="entry name" value="Aminotran_3"/>
    <property type="match status" value="1"/>
</dbReference>
<protein>
    <recommendedName>
        <fullName evidence="11">Adenosylmethionine-8-amino-7-oxononanoate aminotransferase</fullName>
        <ecNumber evidence="11">2.6.1.62</ecNumber>
    </recommendedName>
    <alternativeName>
        <fullName evidence="11">7,8-diamino-pelargonic acid aminotransferase</fullName>
        <shortName evidence="11">DAPA AT</shortName>
        <shortName evidence="11">DAPA aminotransferase</shortName>
    </alternativeName>
    <alternativeName>
        <fullName evidence="11">7,8-diaminononanoate synthase</fullName>
        <shortName evidence="11">DANS</shortName>
    </alternativeName>
    <alternativeName>
        <fullName evidence="11">Diaminopelargonic acid synthase</fullName>
    </alternativeName>
</protein>
<dbReference type="InterPro" id="IPR005814">
    <property type="entry name" value="Aminotrans_3"/>
</dbReference>
<comment type="subunit">
    <text evidence="3 11">Homodimer.</text>
</comment>
<dbReference type="EMBL" id="CP003273">
    <property type="protein sequence ID" value="AGL03395.1"/>
    <property type="molecule type" value="Genomic_DNA"/>
</dbReference>
<evidence type="ECO:0000256" key="7">
    <source>
        <dbReference type="ARBA" id="ARBA00022691"/>
    </source>
</evidence>
<dbReference type="PANTHER" id="PTHR42684:SF17">
    <property type="entry name" value="ADENOSYLMETHIONINE-8-AMINO-7-OXONONANOATE AMINOTRANSFERASE"/>
    <property type="match status" value="1"/>
</dbReference>
<evidence type="ECO:0000256" key="11">
    <source>
        <dbReference type="HAMAP-Rule" id="MF_00834"/>
    </source>
</evidence>
<proteinExistence type="inferred from homology"/>
<dbReference type="Gene3D" id="3.90.1150.10">
    <property type="entry name" value="Aspartate Aminotransferase, domain 1"/>
    <property type="match status" value="1"/>
</dbReference>
<comment type="subcellular location">
    <subcellularLocation>
        <location evidence="2 11">Cytoplasm</location>
    </subcellularLocation>
</comment>
<gene>
    <name evidence="11" type="primary">bioA</name>
    <name evidence="12" type="ORF">Desgi_4140</name>
</gene>
<dbReference type="InterPro" id="IPR005815">
    <property type="entry name" value="BioA"/>
</dbReference>
<reference evidence="12 13" key="1">
    <citation type="submission" date="2012-01" db="EMBL/GenBank/DDBJ databases">
        <title>Complete sequence of Desulfotomaculum gibsoniae DSM 7213.</title>
        <authorList>
            <consortium name="US DOE Joint Genome Institute"/>
            <person name="Lucas S."/>
            <person name="Han J."/>
            <person name="Lapidus A."/>
            <person name="Cheng J.-F."/>
            <person name="Goodwin L."/>
            <person name="Pitluck S."/>
            <person name="Peters L."/>
            <person name="Ovchinnikova G."/>
            <person name="Teshima H."/>
            <person name="Detter J.C."/>
            <person name="Han C."/>
            <person name="Tapia R."/>
            <person name="Land M."/>
            <person name="Hauser L."/>
            <person name="Kyrpides N."/>
            <person name="Ivanova N."/>
            <person name="Pagani I."/>
            <person name="Parshina S."/>
            <person name="Plugge C."/>
            <person name="Muyzer G."/>
            <person name="Kuever J."/>
            <person name="Ivanova A."/>
            <person name="Nazina T."/>
            <person name="Klenk H.-P."/>
            <person name="Brambilla E."/>
            <person name="Spring S."/>
            <person name="Stams A.F."/>
            <person name="Woyke T."/>
        </authorList>
    </citation>
    <scope>NUCLEOTIDE SEQUENCE [LARGE SCALE GENOMIC DNA]</scope>
    <source>
        <strain evidence="12 13">DSM 7213</strain>
    </source>
</reference>
<dbReference type="FunFam" id="3.40.640.10:FF:000078">
    <property type="entry name" value="Adenosylmethionine-8-amino-7-oxononanoate aminotransferase"/>
    <property type="match status" value="1"/>
</dbReference>
<dbReference type="InterPro" id="IPR015421">
    <property type="entry name" value="PyrdxlP-dep_Trfase_major"/>
</dbReference>
<feature type="modified residue" description="N6-(pyridoxal phosphate)lysine" evidence="11">
    <location>
        <position position="289"/>
    </location>
</feature>
<comment type="catalytic activity">
    <reaction evidence="11">
        <text>(8S)-8-amino-7-oxononanoate + S-adenosyl-L-methionine = S-adenosyl-4-methylsulfanyl-2-oxobutanoate + (7R,8S)-7,8-diammoniononanoate</text>
        <dbReference type="Rhea" id="RHEA:16861"/>
        <dbReference type="ChEBI" id="CHEBI:16490"/>
        <dbReference type="ChEBI" id="CHEBI:59789"/>
        <dbReference type="ChEBI" id="CHEBI:149468"/>
        <dbReference type="ChEBI" id="CHEBI:149469"/>
        <dbReference type="EC" id="2.6.1.62"/>
    </reaction>
</comment>
<evidence type="ECO:0000256" key="1">
    <source>
        <dbReference type="ARBA" id="ARBA00001933"/>
    </source>
</evidence>
<feature type="binding site" evidence="11">
    <location>
        <position position="289"/>
    </location>
    <ligand>
        <name>substrate</name>
    </ligand>
</feature>
<keyword evidence="9 11" id="KW-0663">Pyridoxal phosphate</keyword>
<comment type="similarity">
    <text evidence="10 11">Belongs to the class-III pyridoxal-phosphate-dependent aminotransferase family. BioA subfamily.</text>
</comment>
<dbReference type="InterPro" id="IPR015424">
    <property type="entry name" value="PyrdxlP-dep_Trfase"/>
</dbReference>
<feature type="binding site" evidence="11">
    <location>
        <begin position="118"/>
        <end position="119"/>
    </location>
    <ligand>
        <name>pyridoxal 5'-phosphate</name>
        <dbReference type="ChEBI" id="CHEBI:597326"/>
    </ligand>
</feature>
<comment type="pathway">
    <text evidence="11">Cofactor biosynthesis; biotin biosynthesis; 7,8-diaminononanoate from 8-amino-7-oxononanoate (SAM route): step 1/1.</text>
</comment>
<evidence type="ECO:0000256" key="6">
    <source>
        <dbReference type="ARBA" id="ARBA00022679"/>
    </source>
</evidence>
<evidence type="ECO:0000256" key="4">
    <source>
        <dbReference type="ARBA" id="ARBA00022490"/>
    </source>
</evidence>
<comment type="cofactor">
    <cofactor evidence="1 11">
        <name>pyridoxal 5'-phosphate</name>
        <dbReference type="ChEBI" id="CHEBI:597326"/>
    </cofactor>
</comment>
<dbReference type="PROSITE" id="PS00600">
    <property type="entry name" value="AA_TRANSFER_CLASS_3"/>
    <property type="match status" value="1"/>
</dbReference>
<dbReference type="Proteomes" id="UP000013520">
    <property type="component" value="Chromosome"/>
</dbReference>
<keyword evidence="6 11" id="KW-0808">Transferase</keyword>
<name>R4KS28_9FIRM</name>
<evidence type="ECO:0000256" key="10">
    <source>
        <dbReference type="ARBA" id="ARBA00060970"/>
    </source>
</evidence>
<dbReference type="SUPFAM" id="SSF53383">
    <property type="entry name" value="PLP-dependent transferases"/>
    <property type="match status" value="1"/>
</dbReference>
<dbReference type="AlphaFoldDB" id="R4KS28"/>
<dbReference type="UniPathway" id="UPA00078">
    <property type="reaction ID" value="UER00160"/>
</dbReference>
<dbReference type="KEGG" id="dgi:Desgi_4140"/>
<dbReference type="GO" id="GO:0009102">
    <property type="term" value="P:biotin biosynthetic process"/>
    <property type="evidence" value="ECO:0007669"/>
    <property type="project" value="UniProtKB-UniRule"/>
</dbReference>
<dbReference type="InterPro" id="IPR015422">
    <property type="entry name" value="PyrdxlP-dep_Trfase_small"/>
</dbReference>
<dbReference type="RefSeq" id="WP_006521566.1">
    <property type="nucleotide sequence ID" value="NC_021184.1"/>
</dbReference>
<accession>R4KS28</accession>
<keyword evidence="4 11" id="KW-0963">Cytoplasm</keyword>
<comment type="caution">
    <text evidence="11">Lacks conserved residue(s) required for the propagation of feature annotation.</text>
</comment>
<evidence type="ECO:0000256" key="2">
    <source>
        <dbReference type="ARBA" id="ARBA00004496"/>
    </source>
</evidence>
<dbReference type="STRING" id="767817.Desgi_4140"/>
<dbReference type="InterPro" id="IPR049704">
    <property type="entry name" value="Aminotrans_3_PPA_site"/>
</dbReference>
<dbReference type="EC" id="2.6.1.62" evidence="11"/>
<evidence type="ECO:0000256" key="3">
    <source>
        <dbReference type="ARBA" id="ARBA00011738"/>
    </source>
</evidence>
<feature type="binding site" evidence="11">
    <location>
        <position position="324"/>
    </location>
    <ligand>
        <name>substrate</name>
    </ligand>
</feature>
<sequence length="459" mass="51597">MKNYKPEQLERWDKQYVWHPFTQMRQWQKERPLIIEKGEGSYLYDVEGNKYLDGISSLWVTVHGHRKREINQAIIEQLDKLAHSTMLGQANITSTLLARKLVEITPEGLNKVFYSESGSTAVEIGLKIAYQYWQQQGEEKDKDKRKFVSLVNAYHGDTIGSVSVGGIDLFHKIFASLLFETISAPSPYCYRCPLNLSKENCSMECVNEMESLLDRHHHEIAGVVIEPVVQGAAGMLVAPDGYLAKVRELCNRYNVLLIADEVAVGFGRTGKMFACAHENVSPDIICLAKGITGGYLPLAATMTTNEIYNAFLGEVYECKTFYHGHTYTGNPVACAAALANLELFEKDKLIETLQGKVTLFTEGLKRFKELQHVGDVRQKGLMAGIEIVENTATKEPFPVKYNIPHRIVLEARKNGLIIRPLDNVMVLMPILSMSLTELTQVLDITYAAIKNVTEEETLC</sequence>
<evidence type="ECO:0000313" key="13">
    <source>
        <dbReference type="Proteomes" id="UP000013520"/>
    </source>
</evidence>
<feature type="binding site" evidence="11">
    <location>
        <position position="154"/>
    </location>
    <ligand>
        <name>substrate</name>
    </ligand>
</feature>
<dbReference type="GO" id="GO:0005737">
    <property type="term" value="C:cytoplasm"/>
    <property type="evidence" value="ECO:0007669"/>
    <property type="project" value="UniProtKB-SubCell"/>
</dbReference>
<dbReference type="Gene3D" id="3.40.640.10">
    <property type="entry name" value="Type I PLP-dependent aspartate aminotransferase-like (Major domain)"/>
    <property type="match status" value="1"/>
</dbReference>
<dbReference type="OrthoDB" id="9807885at2"/>
<dbReference type="PIRSF" id="PIRSF000521">
    <property type="entry name" value="Transaminase_4ab_Lys_Orn"/>
    <property type="match status" value="1"/>
</dbReference>
<evidence type="ECO:0000256" key="5">
    <source>
        <dbReference type="ARBA" id="ARBA00022576"/>
    </source>
</evidence>
<dbReference type="GO" id="GO:0030170">
    <property type="term" value="F:pyridoxal phosphate binding"/>
    <property type="evidence" value="ECO:0007669"/>
    <property type="project" value="UniProtKB-UniRule"/>
</dbReference>
<dbReference type="CDD" id="cd00610">
    <property type="entry name" value="OAT_like"/>
    <property type="match status" value="1"/>
</dbReference>
<feature type="site" description="Participates in the substrate recognition with KAPA and in a stacking interaction with the adenine ring of SAM" evidence="11">
    <location>
        <position position="21"/>
    </location>
</feature>
<keyword evidence="7 11" id="KW-0949">S-adenosyl-L-methionine</keyword>
<feature type="binding site" evidence="11">
    <location>
        <begin position="325"/>
        <end position="326"/>
    </location>
    <ligand>
        <name>pyridoxal 5'-phosphate</name>
        <dbReference type="ChEBI" id="CHEBI:597326"/>
    </ligand>
</feature>
<dbReference type="HOGENOM" id="CLU_016922_4_3_9"/>
<evidence type="ECO:0000256" key="9">
    <source>
        <dbReference type="ARBA" id="ARBA00022898"/>
    </source>
</evidence>
<evidence type="ECO:0000313" key="12">
    <source>
        <dbReference type="EMBL" id="AGL03395.1"/>
    </source>
</evidence>
<feature type="binding site" evidence="11">
    <location>
        <position position="419"/>
    </location>
    <ligand>
        <name>substrate</name>
    </ligand>
</feature>
<feature type="binding site" evidence="11">
    <location>
        <position position="260"/>
    </location>
    <ligand>
        <name>pyridoxal 5'-phosphate</name>
        <dbReference type="ChEBI" id="CHEBI:597326"/>
    </ligand>
</feature>
<dbReference type="PANTHER" id="PTHR42684">
    <property type="entry name" value="ADENOSYLMETHIONINE-8-AMINO-7-OXONONANOATE AMINOTRANSFERASE"/>
    <property type="match status" value="1"/>
</dbReference>
<keyword evidence="5 11" id="KW-0032">Aminotransferase</keyword>
<dbReference type="GO" id="GO:0004015">
    <property type="term" value="F:adenosylmethionine-8-amino-7-oxononanoate transaminase activity"/>
    <property type="evidence" value="ECO:0007669"/>
    <property type="project" value="UniProtKB-UniRule"/>
</dbReference>
<keyword evidence="13" id="KW-1185">Reference proteome</keyword>
<comment type="function">
    <text evidence="11">Catalyzes the transfer of the alpha-amino group from S-adenosyl-L-methionine (SAM) to 7-keto-8-aminopelargonic acid (KAPA) to form 7,8-diaminopelargonic acid (DAPA). It is the only aminotransferase known to utilize SAM as an amino donor.</text>
</comment>
<keyword evidence="8 11" id="KW-0093">Biotin biosynthesis</keyword>